<dbReference type="GO" id="GO:0006508">
    <property type="term" value="P:proteolysis"/>
    <property type="evidence" value="ECO:0007669"/>
    <property type="project" value="InterPro"/>
</dbReference>
<dbReference type="OrthoDB" id="6510126at2759"/>
<dbReference type="PROSITE" id="PS00134">
    <property type="entry name" value="TRYPSIN_HIS"/>
    <property type="match status" value="1"/>
</dbReference>
<accession>A0A7M7Q1S1</accession>
<name>A0A7M7Q1S1_NASVI</name>
<dbReference type="AlphaFoldDB" id="A0A7M7Q1S1"/>
<dbReference type="InterPro" id="IPR043504">
    <property type="entry name" value="Peptidase_S1_PA_chymotrypsin"/>
</dbReference>
<dbReference type="GO" id="GO:0004252">
    <property type="term" value="F:serine-type endopeptidase activity"/>
    <property type="evidence" value="ECO:0007669"/>
    <property type="project" value="InterPro"/>
</dbReference>
<dbReference type="PANTHER" id="PTHR24252:SF7">
    <property type="entry name" value="HYALIN"/>
    <property type="match status" value="1"/>
</dbReference>
<dbReference type="Pfam" id="PF00089">
    <property type="entry name" value="Trypsin"/>
    <property type="match status" value="1"/>
</dbReference>
<dbReference type="SMART" id="SM00020">
    <property type="entry name" value="Tryp_SPc"/>
    <property type="match status" value="1"/>
</dbReference>
<keyword evidence="4" id="KW-1185">Reference proteome</keyword>
<dbReference type="PROSITE" id="PS50240">
    <property type="entry name" value="TRYPSIN_DOM"/>
    <property type="match status" value="1"/>
</dbReference>
<dbReference type="SMR" id="A0A7M7Q1S1"/>
<dbReference type="Proteomes" id="UP000002358">
    <property type="component" value="Chromosome 1"/>
</dbReference>
<dbReference type="Gene3D" id="2.40.10.10">
    <property type="entry name" value="Trypsin-like serine proteases"/>
    <property type="match status" value="1"/>
</dbReference>
<proteinExistence type="predicted"/>
<dbReference type="RefSeq" id="XP_031778223.1">
    <property type="nucleotide sequence ID" value="XM_031922363.1"/>
</dbReference>
<dbReference type="InParanoid" id="A0A7M7Q1S1"/>
<dbReference type="InterPro" id="IPR009003">
    <property type="entry name" value="Peptidase_S1_PA"/>
</dbReference>
<dbReference type="PANTHER" id="PTHR24252">
    <property type="entry name" value="ACROSIN-RELATED"/>
    <property type="match status" value="1"/>
</dbReference>
<reference evidence="3" key="1">
    <citation type="submission" date="2021-01" db="UniProtKB">
        <authorList>
            <consortium name="EnsemblMetazoa"/>
        </authorList>
    </citation>
    <scope>IDENTIFICATION</scope>
</reference>
<dbReference type="PRINTS" id="PR00722">
    <property type="entry name" value="CHYMOTRYPSIN"/>
</dbReference>
<dbReference type="InterPro" id="IPR018114">
    <property type="entry name" value="TRYPSIN_HIS"/>
</dbReference>
<dbReference type="InterPro" id="IPR001314">
    <property type="entry name" value="Peptidase_S1A"/>
</dbReference>
<evidence type="ECO:0000259" key="2">
    <source>
        <dbReference type="PROSITE" id="PS50240"/>
    </source>
</evidence>
<sequence>MVGGFVAKPGDFKYQVSLQSNHVHMCGGALISDQQVLTAAHCVVNGPDNHFYDELTIKAGIKNLDDPNFVYAEVQELAVSNPYMNSQELFYVYDFAILKLRTKIDLRNSNVQVVKLPAFNTHDIYTGKYTDVAGWSTAYNIVRKTYVDPNELLALALEI</sequence>
<evidence type="ECO:0000313" key="3">
    <source>
        <dbReference type="EnsemblMetazoa" id="XP_031778223"/>
    </source>
</evidence>
<dbReference type="EnsemblMetazoa" id="XM_031922363">
    <property type="protein sequence ID" value="XP_031778223"/>
    <property type="gene ID" value="LOC116416032"/>
</dbReference>
<dbReference type="FunFam" id="2.40.10.10:FF:000068">
    <property type="entry name" value="transmembrane protease serine 2"/>
    <property type="match status" value="1"/>
</dbReference>
<dbReference type="GeneID" id="116416032"/>
<protein>
    <recommendedName>
        <fullName evidence="2">Peptidase S1 domain-containing protein</fullName>
    </recommendedName>
</protein>
<organism evidence="3 4">
    <name type="scientific">Nasonia vitripennis</name>
    <name type="common">Parasitic wasp</name>
    <dbReference type="NCBI Taxonomy" id="7425"/>
    <lineage>
        <taxon>Eukaryota</taxon>
        <taxon>Metazoa</taxon>
        <taxon>Ecdysozoa</taxon>
        <taxon>Arthropoda</taxon>
        <taxon>Hexapoda</taxon>
        <taxon>Insecta</taxon>
        <taxon>Pterygota</taxon>
        <taxon>Neoptera</taxon>
        <taxon>Endopterygota</taxon>
        <taxon>Hymenoptera</taxon>
        <taxon>Apocrita</taxon>
        <taxon>Proctotrupomorpha</taxon>
        <taxon>Chalcidoidea</taxon>
        <taxon>Pteromalidae</taxon>
        <taxon>Pteromalinae</taxon>
        <taxon>Nasonia</taxon>
    </lineage>
</organism>
<dbReference type="InterPro" id="IPR001254">
    <property type="entry name" value="Trypsin_dom"/>
</dbReference>
<dbReference type="SUPFAM" id="SSF50494">
    <property type="entry name" value="Trypsin-like serine proteases"/>
    <property type="match status" value="1"/>
</dbReference>
<feature type="domain" description="Peptidase S1" evidence="2">
    <location>
        <begin position="1"/>
        <end position="159"/>
    </location>
</feature>
<evidence type="ECO:0000256" key="1">
    <source>
        <dbReference type="ARBA" id="ARBA00023157"/>
    </source>
</evidence>
<dbReference type="KEGG" id="nvi:116416032"/>
<evidence type="ECO:0000313" key="4">
    <source>
        <dbReference type="Proteomes" id="UP000002358"/>
    </source>
</evidence>
<keyword evidence="1" id="KW-1015">Disulfide bond</keyword>